<dbReference type="Gene3D" id="1.10.287.1490">
    <property type="match status" value="1"/>
</dbReference>
<evidence type="ECO:0000256" key="7">
    <source>
        <dbReference type="ARBA" id="ARBA00022884"/>
    </source>
</evidence>
<comment type="subcellular location">
    <subcellularLocation>
        <location evidence="1 11">Endoplasmic reticulum membrane</location>
        <topology evidence="1 11">Peripheral membrane protein</topology>
    </subcellularLocation>
</comment>
<evidence type="ECO:0000256" key="1">
    <source>
        <dbReference type="ARBA" id="ARBA00004406"/>
    </source>
</evidence>
<evidence type="ECO:0000256" key="10">
    <source>
        <dbReference type="ARBA" id="ARBA00024975"/>
    </source>
</evidence>
<comment type="caution">
    <text evidence="12">The sequence shown here is derived from an EMBL/GenBank/DDBJ whole genome shotgun (WGS) entry which is preliminary data.</text>
</comment>
<evidence type="ECO:0000313" key="13">
    <source>
        <dbReference type="Proteomes" id="UP001165120"/>
    </source>
</evidence>
<evidence type="ECO:0000256" key="3">
    <source>
        <dbReference type="ARBA" id="ARBA00019884"/>
    </source>
</evidence>
<sequence>MSLEETSKVLPSKPSGTSRVIESLHQQIDTLTNQVNELNADVTELKQKNSLITRRNETLIEQLSNAKHQTEVSESLLKRKERRVIDLEIQLTDALSNLDTIKFDYDNTKNRMSKLQEKENSTISEYERLQIAYDMVILSQKEYKIQMIQQVNELRSELSSFINNREKKLNENIDLIKKQEPEILSSYKSVVKNSKQLELIYLETIE</sequence>
<feature type="coiled-coil region" evidence="11">
    <location>
        <begin position="21"/>
        <end position="118"/>
    </location>
</feature>
<comment type="similarity">
    <text evidence="2 11">Belongs to the SHE3 family.</text>
</comment>
<evidence type="ECO:0000256" key="11">
    <source>
        <dbReference type="RuleBase" id="RU362142"/>
    </source>
</evidence>
<evidence type="ECO:0000313" key="12">
    <source>
        <dbReference type="EMBL" id="GME75319.1"/>
    </source>
</evidence>
<proteinExistence type="inferred from homology"/>
<name>A0A9W6T2V3_CANBO</name>
<keyword evidence="8 11" id="KW-0175">Coiled coil</keyword>
<dbReference type="GO" id="GO:0051028">
    <property type="term" value="P:mRNA transport"/>
    <property type="evidence" value="ECO:0007669"/>
    <property type="project" value="UniProtKB-UniRule"/>
</dbReference>
<keyword evidence="9 11" id="KW-0472">Membrane</keyword>
<reference evidence="12" key="1">
    <citation type="submission" date="2023-04" db="EMBL/GenBank/DDBJ databases">
        <title>Candida boidinii NBRC 10035.</title>
        <authorList>
            <person name="Ichikawa N."/>
            <person name="Sato H."/>
            <person name="Tonouchi N."/>
        </authorList>
    </citation>
    <scope>NUCLEOTIDE SEQUENCE</scope>
    <source>
        <strain evidence="12">NBRC 10035</strain>
    </source>
</reference>
<organism evidence="12 13">
    <name type="scientific">Candida boidinii</name>
    <name type="common">Yeast</name>
    <dbReference type="NCBI Taxonomy" id="5477"/>
    <lineage>
        <taxon>Eukaryota</taxon>
        <taxon>Fungi</taxon>
        <taxon>Dikarya</taxon>
        <taxon>Ascomycota</taxon>
        <taxon>Saccharomycotina</taxon>
        <taxon>Pichiomycetes</taxon>
        <taxon>Pichiales</taxon>
        <taxon>Pichiaceae</taxon>
        <taxon>Ogataea</taxon>
        <taxon>Ogataea/Candida clade</taxon>
    </lineage>
</organism>
<keyword evidence="6 11" id="KW-0256">Endoplasmic reticulum</keyword>
<evidence type="ECO:0000256" key="4">
    <source>
        <dbReference type="ARBA" id="ARBA00022448"/>
    </source>
</evidence>
<evidence type="ECO:0000256" key="5">
    <source>
        <dbReference type="ARBA" id="ARBA00022816"/>
    </source>
</evidence>
<dbReference type="Pfam" id="PF17078">
    <property type="entry name" value="SHE3"/>
    <property type="match status" value="1"/>
</dbReference>
<dbReference type="GO" id="GO:0048309">
    <property type="term" value="P:endoplasmic reticulum inheritance"/>
    <property type="evidence" value="ECO:0007669"/>
    <property type="project" value="InterPro"/>
</dbReference>
<keyword evidence="4 11" id="KW-0813">Transport</keyword>
<keyword evidence="13" id="KW-1185">Reference proteome</keyword>
<evidence type="ECO:0000256" key="2">
    <source>
        <dbReference type="ARBA" id="ARBA00008123"/>
    </source>
</evidence>
<keyword evidence="5 11" id="KW-0509">mRNA transport</keyword>
<protein>
    <recommendedName>
        <fullName evidence="3 11">SWI5-dependent HO expression protein 3</fullName>
    </recommendedName>
</protein>
<evidence type="ECO:0000256" key="6">
    <source>
        <dbReference type="ARBA" id="ARBA00022824"/>
    </source>
</evidence>
<keyword evidence="7 11" id="KW-0694">RNA-binding</keyword>
<dbReference type="SUPFAM" id="SSF90257">
    <property type="entry name" value="Myosin rod fragments"/>
    <property type="match status" value="1"/>
</dbReference>
<evidence type="ECO:0000256" key="8">
    <source>
        <dbReference type="ARBA" id="ARBA00023054"/>
    </source>
</evidence>
<accession>A0A9W6T2V3</accession>
<dbReference type="EMBL" id="BSXN01002022">
    <property type="protein sequence ID" value="GME75319.1"/>
    <property type="molecule type" value="Genomic_DNA"/>
</dbReference>
<dbReference type="AlphaFoldDB" id="A0A9W6T2V3"/>
<dbReference type="Proteomes" id="UP001165120">
    <property type="component" value="Unassembled WGS sequence"/>
</dbReference>
<gene>
    <name evidence="11" type="primary">SHE3</name>
    <name evidence="12" type="ORF">Cboi02_000473700</name>
</gene>
<dbReference type="InterPro" id="IPR031398">
    <property type="entry name" value="She3"/>
</dbReference>
<comment type="function">
    <text evidence="10">RNA-binding protein that binds specific mRNAs including the ASH1 mRNA, coding for a repressor of the HO endonuclease. Part of the mRNA localization machinery that restricts accumulation of certain proteins to the bud and in the daughter cell. Required for the delivery of cortical endoplasmic reticulum into the emerging bud.</text>
</comment>
<evidence type="ECO:0000256" key="9">
    <source>
        <dbReference type="ARBA" id="ARBA00023136"/>
    </source>
</evidence>
<dbReference type="GO" id="GO:0003723">
    <property type="term" value="F:RNA binding"/>
    <property type="evidence" value="ECO:0007669"/>
    <property type="project" value="UniProtKB-KW"/>
</dbReference>
<dbReference type="GO" id="GO:0005789">
    <property type="term" value="C:endoplasmic reticulum membrane"/>
    <property type="evidence" value="ECO:0007669"/>
    <property type="project" value="UniProtKB-SubCell"/>
</dbReference>